<sequence length="108" mass="11754">MSDATDSSDSLQLSEQLNQLAADGVHLAVDDQNEESTKQLALELVQQHHDRINELYYEHDLSDAEAEALALAEADVTPAGTALIMTVTGRNDISEETVVEYIKQNAAV</sequence>
<keyword evidence="1" id="KW-0614">Plasmid</keyword>
<protein>
    <submittedName>
        <fullName evidence="1">Uncharacterized protein</fullName>
    </submittedName>
</protein>
<dbReference type="KEGG" id="nbg:DV706_21230"/>
<name>A0A4D6HV87_9EURY</name>
<dbReference type="GeneID" id="39853807"/>
<geneLocation type="plasmid" evidence="1 2">
    <name>unnamed4</name>
</geneLocation>
<dbReference type="RefSeq" id="WP_006066850.1">
    <property type="nucleotide sequence ID" value="NZ_CP031309.1"/>
</dbReference>
<accession>A0A4D6HV87</accession>
<organism evidence="1 2">
    <name type="scientific">Natronorubrum bangense</name>
    <dbReference type="NCBI Taxonomy" id="61858"/>
    <lineage>
        <taxon>Archaea</taxon>
        <taxon>Methanobacteriati</taxon>
        <taxon>Methanobacteriota</taxon>
        <taxon>Stenosarchaea group</taxon>
        <taxon>Halobacteria</taxon>
        <taxon>Halobacteriales</taxon>
        <taxon>Natrialbaceae</taxon>
        <taxon>Natronorubrum</taxon>
    </lineage>
</organism>
<evidence type="ECO:0000313" key="1">
    <source>
        <dbReference type="EMBL" id="QCC57042.1"/>
    </source>
</evidence>
<dbReference type="EMBL" id="CP031309">
    <property type="protein sequence ID" value="QCC57042.1"/>
    <property type="molecule type" value="Genomic_DNA"/>
</dbReference>
<proteinExistence type="predicted"/>
<gene>
    <name evidence="1" type="ORF">DV706_21230</name>
</gene>
<evidence type="ECO:0000313" key="2">
    <source>
        <dbReference type="Proteomes" id="UP000296822"/>
    </source>
</evidence>
<dbReference type="AlphaFoldDB" id="A0A4D6HV87"/>
<dbReference type="Proteomes" id="UP000296822">
    <property type="component" value="Plasmid unnamed4"/>
</dbReference>
<reference evidence="1 2" key="1">
    <citation type="journal article" date="2019" name="Nat. Commun.">
        <title>A new type of DNA phosphorothioation-based antiviral system in archaea.</title>
        <authorList>
            <person name="Xiong L."/>
            <person name="Liu S."/>
            <person name="Chen S."/>
            <person name="Xiao Y."/>
            <person name="Zhu B."/>
            <person name="Gao Y."/>
            <person name="Zhang Y."/>
            <person name="Chen B."/>
            <person name="Luo J."/>
            <person name="Deng Z."/>
            <person name="Chen X."/>
            <person name="Wang L."/>
            <person name="Chen S."/>
        </authorList>
    </citation>
    <scope>NUCLEOTIDE SEQUENCE [LARGE SCALE GENOMIC DNA]</scope>
    <source>
        <strain evidence="1 2">JCM 10635</strain>
        <plasmid evidence="1 2">unnamed4</plasmid>
    </source>
</reference>